<dbReference type="EMBL" id="JAYWIO010000004">
    <property type="protein sequence ID" value="KAK7269364.1"/>
    <property type="molecule type" value="Genomic_DNA"/>
</dbReference>
<keyword evidence="4" id="KW-0378">Hydrolase</keyword>
<dbReference type="InterPro" id="IPR000490">
    <property type="entry name" value="Glyco_hydro_17"/>
</dbReference>
<gene>
    <name evidence="9" type="ORF">RIF29_22089</name>
</gene>
<evidence type="ECO:0000256" key="4">
    <source>
        <dbReference type="ARBA" id="ARBA00022801"/>
    </source>
</evidence>
<dbReference type="Proteomes" id="UP001372338">
    <property type="component" value="Unassembled WGS sequence"/>
</dbReference>
<dbReference type="Pfam" id="PF00332">
    <property type="entry name" value="Glyco_hydro_17"/>
    <property type="match status" value="1"/>
</dbReference>
<dbReference type="GO" id="GO:0005975">
    <property type="term" value="P:carbohydrate metabolic process"/>
    <property type="evidence" value="ECO:0007669"/>
    <property type="project" value="InterPro"/>
</dbReference>
<comment type="similarity">
    <text evidence="2 8">Belongs to the glycosyl hydrolase 17 family.</text>
</comment>
<comment type="catalytic activity">
    <reaction evidence="1">
        <text>Hydrolysis of (1-&gt;3)-beta-D-glucosidic linkages in (1-&gt;3)-beta-D-glucans.</text>
        <dbReference type="EC" id="3.2.1.39"/>
    </reaction>
</comment>
<evidence type="ECO:0000256" key="3">
    <source>
        <dbReference type="ARBA" id="ARBA00012780"/>
    </source>
</evidence>
<evidence type="ECO:0000256" key="2">
    <source>
        <dbReference type="ARBA" id="ARBA00008773"/>
    </source>
</evidence>
<name>A0AAN9I925_CROPI</name>
<proteinExistence type="inferred from homology"/>
<evidence type="ECO:0000256" key="1">
    <source>
        <dbReference type="ARBA" id="ARBA00000382"/>
    </source>
</evidence>
<dbReference type="EC" id="3.2.1.39" evidence="3"/>
<protein>
    <recommendedName>
        <fullName evidence="3">glucan endo-1,3-beta-D-glucosidase</fullName>
        <ecNumber evidence="3">3.2.1.39</ecNumber>
    </recommendedName>
    <alternativeName>
        <fullName evidence="6">(1-&gt;3)-beta-glucan endohydrolase</fullName>
    </alternativeName>
    <alternativeName>
        <fullName evidence="7">Beta-1,3-endoglucanase</fullName>
    </alternativeName>
</protein>
<dbReference type="PANTHER" id="PTHR32227">
    <property type="entry name" value="GLUCAN ENDO-1,3-BETA-GLUCOSIDASE BG1-RELATED-RELATED"/>
    <property type="match status" value="1"/>
</dbReference>
<keyword evidence="10" id="KW-1185">Reference proteome</keyword>
<sequence length="103" mass="11323">MRQFLCFRFKLVFIPENDSMELKNCLSSVLLLTVAMLTTALGAFVGVNIGSNVCDLPSPSKMIDILNAHQITHVRLHDANAQLLKALSNTGIEVIVVKKKLLS</sequence>
<keyword evidence="5" id="KW-0326">Glycosidase</keyword>
<comment type="caution">
    <text evidence="9">The sequence shown here is derived from an EMBL/GenBank/DDBJ whole genome shotgun (WGS) entry which is preliminary data.</text>
</comment>
<organism evidence="9 10">
    <name type="scientific">Crotalaria pallida</name>
    <name type="common">Smooth rattlebox</name>
    <name type="synonym">Crotalaria striata</name>
    <dbReference type="NCBI Taxonomy" id="3830"/>
    <lineage>
        <taxon>Eukaryota</taxon>
        <taxon>Viridiplantae</taxon>
        <taxon>Streptophyta</taxon>
        <taxon>Embryophyta</taxon>
        <taxon>Tracheophyta</taxon>
        <taxon>Spermatophyta</taxon>
        <taxon>Magnoliopsida</taxon>
        <taxon>eudicotyledons</taxon>
        <taxon>Gunneridae</taxon>
        <taxon>Pentapetalae</taxon>
        <taxon>rosids</taxon>
        <taxon>fabids</taxon>
        <taxon>Fabales</taxon>
        <taxon>Fabaceae</taxon>
        <taxon>Papilionoideae</taxon>
        <taxon>50 kb inversion clade</taxon>
        <taxon>genistoids sensu lato</taxon>
        <taxon>core genistoids</taxon>
        <taxon>Crotalarieae</taxon>
        <taxon>Crotalaria</taxon>
    </lineage>
</organism>
<dbReference type="InterPro" id="IPR044965">
    <property type="entry name" value="Glyco_hydro_17_plant"/>
</dbReference>
<evidence type="ECO:0000313" key="10">
    <source>
        <dbReference type="Proteomes" id="UP001372338"/>
    </source>
</evidence>
<accession>A0AAN9I925</accession>
<dbReference type="AlphaFoldDB" id="A0AAN9I925"/>
<evidence type="ECO:0000256" key="7">
    <source>
        <dbReference type="ARBA" id="ARBA00033417"/>
    </source>
</evidence>
<dbReference type="SUPFAM" id="SSF51445">
    <property type="entry name" value="(Trans)glycosidases"/>
    <property type="match status" value="1"/>
</dbReference>
<evidence type="ECO:0000313" key="9">
    <source>
        <dbReference type="EMBL" id="KAK7269364.1"/>
    </source>
</evidence>
<dbReference type="Gene3D" id="3.20.20.80">
    <property type="entry name" value="Glycosidases"/>
    <property type="match status" value="1"/>
</dbReference>
<evidence type="ECO:0000256" key="6">
    <source>
        <dbReference type="ARBA" id="ARBA00033335"/>
    </source>
</evidence>
<reference evidence="9 10" key="1">
    <citation type="submission" date="2024-01" db="EMBL/GenBank/DDBJ databases">
        <title>The genomes of 5 underutilized Papilionoideae crops provide insights into root nodulation and disease resistanc.</title>
        <authorList>
            <person name="Yuan L."/>
        </authorList>
    </citation>
    <scope>NUCLEOTIDE SEQUENCE [LARGE SCALE GENOMIC DNA]</scope>
    <source>
        <strain evidence="9">ZHUSHIDOU_FW_LH</strain>
        <tissue evidence="9">Leaf</tissue>
    </source>
</reference>
<dbReference type="InterPro" id="IPR017853">
    <property type="entry name" value="GH"/>
</dbReference>
<dbReference type="GO" id="GO:0042973">
    <property type="term" value="F:glucan endo-1,3-beta-D-glucosidase activity"/>
    <property type="evidence" value="ECO:0007669"/>
    <property type="project" value="UniProtKB-EC"/>
</dbReference>
<evidence type="ECO:0000256" key="8">
    <source>
        <dbReference type="RuleBase" id="RU004335"/>
    </source>
</evidence>
<evidence type="ECO:0000256" key="5">
    <source>
        <dbReference type="ARBA" id="ARBA00023295"/>
    </source>
</evidence>